<feature type="domain" description="SLH" evidence="2">
    <location>
        <begin position="168"/>
        <end position="228"/>
    </location>
</feature>
<accession>A0A3D9LBV7</accession>
<feature type="domain" description="SLH" evidence="2">
    <location>
        <begin position="44"/>
        <end position="103"/>
    </location>
</feature>
<dbReference type="EMBL" id="QREH01000001">
    <property type="protein sequence ID" value="REE03735.1"/>
    <property type="molecule type" value="Genomic_DNA"/>
</dbReference>
<proteinExistence type="predicted"/>
<dbReference type="PROSITE" id="PS50007">
    <property type="entry name" value="PIPLC_X_DOMAIN"/>
    <property type="match status" value="1"/>
</dbReference>
<evidence type="ECO:0000259" key="2">
    <source>
        <dbReference type="PROSITE" id="PS51272"/>
    </source>
</evidence>
<dbReference type="InterPro" id="IPR001119">
    <property type="entry name" value="SLH_dom"/>
</dbReference>
<name>A0A3D9LBV7_9MICC</name>
<dbReference type="SUPFAM" id="SSF51695">
    <property type="entry name" value="PLC-like phosphodiesterases"/>
    <property type="match status" value="1"/>
</dbReference>
<dbReference type="Pfam" id="PF00395">
    <property type="entry name" value="SLH"/>
    <property type="match status" value="2"/>
</dbReference>
<dbReference type="PANTHER" id="PTHR46211:SF14">
    <property type="entry name" value="GLYCEROPHOSPHODIESTER PHOSPHODIESTERASE"/>
    <property type="match status" value="1"/>
</dbReference>
<dbReference type="Proteomes" id="UP000256727">
    <property type="component" value="Unassembled WGS sequence"/>
</dbReference>
<dbReference type="PANTHER" id="PTHR46211">
    <property type="entry name" value="GLYCEROPHOSPHORYL DIESTER PHOSPHODIESTERASE"/>
    <property type="match status" value="1"/>
</dbReference>
<dbReference type="InterPro" id="IPR030395">
    <property type="entry name" value="GP_PDE_dom"/>
</dbReference>
<dbReference type="GO" id="GO:0008081">
    <property type="term" value="F:phosphoric diester hydrolase activity"/>
    <property type="evidence" value="ECO:0007669"/>
    <property type="project" value="InterPro"/>
</dbReference>
<evidence type="ECO:0000313" key="5">
    <source>
        <dbReference type="Proteomes" id="UP000256727"/>
    </source>
</evidence>
<organism evidence="4 5">
    <name type="scientific">Citricoccus muralis</name>
    <dbReference type="NCBI Taxonomy" id="169134"/>
    <lineage>
        <taxon>Bacteria</taxon>
        <taxon>Bacillati</taxon>
        <taxon>Actinomycetota</taxon>
        <taxon>Actinomycetes</taxon>
        <taxon>Micrococcales</taxon>
        <taxon>Micrococcaceae</taxon>
        <taxon>Citricoccus</taxon>
    </lineage>
</organism>
<feature type="domain" description="SLH" evidence="2">
    <location>
        <begin position="104"/>
        <end position="167"/>
    </location>
</feature>
<dbReference type="RefSeq" id="WP_170144554.1">
    <property type="nucleotide sequence ID" value="NZ_QREH01000001.1"/>
</dbReference>
<reference evidence="4 5" key="1">
    <citation type="submission" date="2018-07" db="EMBL/GenBank/DDBJ databases">
        <title>Sequencing the genomes of 1000 actinobacteria strains.</title>
        <authorList>
            <person name="Klenk H.-P."/>
        </authorList>
    </citation>
    <scope>NUCLEOTIDE SEQUENCE [LARGE SCALE GENOMIC DNA]</scope>
    <source>
        <strain evidence="4 5">DSM 14442</strain>
    </source>
</reference>
<dbReference type="Pfam" id="PF03009">
    <property type="entry name" value="GDPD"/>
    <property type="match status" value="1"/>
</dbReference>
<keyword evidence="1" id="KW-0732">Signal</keyword>
<evidence type="ECO:0000259" key="3">
    <source>
        <dbReference type="PROSITE" id="PS51704"/>
    </source>
</evidence>
<keyword evidence="5" id="KW-1185">Reference proteome</keyword>
<sequence length="548" mass="59365">MQRKLPAAALAGLMTIGFLATPATATATTTPEPAGTTQPGAECTAANFADNQAGSQYFDYVRWMQCSGITTGYADNTYRKGADIDRGESMAFVYRYLNADFTPGEATFPDAPAGSTHFEAIEWGAAEEITTGYADGTFQPHRAVERGEFASFLYRALDPTTDPETDVSFPDVAESNTHHDAIIWLASEDISTGYKDGTFKAKDPITRGEVAALMSRLDTVINPDNPEEPEVPQEEFDLQAHRGGQGLYTESTRESFAHALELGVTTLELDTQVTADGAVVVTHDRKITTGDCRDTAPAMPEDPQYPYVGKYITDLTLDQVQTLECGYQQDPKYPGQAVATGPMMELDELFEVVREYGADEVMLNIETKVEAGAPEETAPRETFVRAVLAEILEHAMEDQVMIQSFDWGALELVEELAPTLPRSALTNGDFLQVGQPGASPWLGGLDADDFDGDLVAMAQELGVEVISPVHGNPQDGAIGDEGYAPYVNRTMVDDAHAAGIDVIPWTVDDPGTMEYLMGLGVDGIITDYPDRLRQVMRDRGLDLPQAAG</sequence>
<feature type="signal peptide" evidence="1">
    <location>
        <begin position="1"/>
        <end position="25"/>
    </location>
</feature>
<evidence type="ECO:0000313" key="4">
    <source>
        <dbReference type="EMBL" id="REE03735.1"/>
    </source>
</evidence>
<dbReference type="PROSITE" id="PS51272">
    <property type="entry name" value="SLH"/>
    <property type="match status" value="3"/>
</dbReference>
<evidence type="ECO:0000256" key="1">
    <source>
        <dbReference type="SAM" id="SignalP"/>
    </source>
</evidence>
<feature type="domain" description="GP-PDE" evidence="3">
    <location>
        <begin position="236"/>
        <end position="536"/>
    </location>
</feature>
<dbReference type="AlphaFoldDB" id="A0A3D9LBV7"/>
<feature type="chain" id="PRO_5039150915" evidence="1">
    <location>
        <begin position="26"/>
        <end position="548"/>
    </location>
</feature>
<protein>
    <submittedName>
        <fullName evidence="4">Glycerophosphoryl diester phosphodiesterase</fullName>
    </submittedName>
</protein>
<comment type="caution">
    <text evidence="4">The sequence shown here is derived from an EMBL/GenBank/DDBJ whole genome shotgun (WGS) entry which is preliminary data.</text>
</comment>
<dbReference type="InterPro" id="IPR017946">
    <property type="entry name" value="PLC-like_Pdiesterase_TIM-brl"/>
</dbReference>
<dbReference type="GO" id="GO:0006629">
    <property type="term" value="P:lipid metabolic process"/>
    <property type="evidence" value="ECO:0007669"/>
    <property type="project" value="InterPro"/>
</dbReference>
<dbReference type="PROSITE" id="PS51704">
    <property type="entry name" value="GP_PDE"/>
    <property type="match status" value="1"/>
</dbReference>
<dbReference type="Gene3D" id="3.20.20.190">
    <property type="entry name" value="Phosphatidylinositol (PI) phosphodiesterase"/>
    <property type="match status" value="1"/>
</dbReference>
<gene>
    <name evidence="4" type="ORF">C8E99_1552</name>
</gene>